<dbReference type="RefSeq" id="WP_223809765.1">
    <property type="nucleotide sequence ID" value="NZ_CP042966.1"/>
</dbReference>
<gene>
    <name evidence="7" type="ORF">SMN_0814</name>
</gene>
<keyword evidence="8" id="KW-1185">Reference proteome</keyword>
<proteinExistence type="inferred from homology"/>
<evidence type="ECO:0000313" key="7">
    <source>
        <dbReference type="EMBL" id="QEH05590.1"/>
    </source>
</evidence>
<dbReference type="Gene3D" id="1.20.120.580">
    <property type="entry name" value="bsu32300-like"/>
    <property type="match status" value="1"/>
</dbReference>
<dbReference type="Proteomes" id="UP000323483">
    <property type="component" value="Chromosome"/>
</dbReference>
<keyword evidence="3" id="KW-0540">Nuclease</keyword>
<dbReference type="EMBL" id="CP042966">
    <property type="protein sequence ID" value="QEH05590.1"/>
    <property type="molecule type" value="Genomic_DNA"/>
</dbReference>
<evidence type="ECO:0000256" key="6">
    <source>
        <dbReference type="ARBA" id="ARBA00024207"/>
    </source>
</evidence>
<evidence type="ECO:0000313" key="8">
    <source>
        <dbReference type="Proteomes" id="UP000323483"/>
    </source>
</evidence>
<dbReference type="PANTHER" id="PTHR34139:SF1">
    <property type="entry name" value="RNASE MJ1380-RELATED"/>
    <property type="match status" value="1"/>
</dbReference>
<keyword evidence="2" id="KW-1277">Toxin-antitoxin system</keyword>
<evidence type="ECO:0000256" key="3">
    <source>
        <dbReference type="ARBA" id="ARBA00022722"/>
    </source>
</evidence>
<sequence>MASMYDKELVLDILEQIIEAIMIVQERCAFATCQNDFMDTKEGQEKLDSICMKLIAIGESLKNIDKITDKKLLTAYPQIEWKKIKGIRDFISHHYFDLDAEMIFGICKNNIADVLMVLKQIQNDLGKKL</sequence>
<name>A0ABX5Z2G2_SULMU</name>
<dbReference type="InterPro" id="IPR037038">
    <property type="entry name" value="HepT-like_sf"/>
</dbReference>
<keyword evidence="5" id="KW-0378">Hydrolase</keyword>
<reference evidence="7" key="1">
    <citation type="submission" date="2019-08" db="EMBL/GenBank/DDBJ databases">
        <title>Organohalide respiration in Sulfurospirillum species is regulated by a two-component system as unraveled by comparative genomics, and transcriptomics, and regulator binding studies.</title>
        <authorList>
            <person name="Goris T."/>
            <person name="Esken J."/>
            <person name="Gadkari J."/>
            <person name="Bischler T."/>
            <person name="Foerstner K."/>
            <person name="Sharma C.M."/>
            <person name="Diekert G."/>
            <person name="Schubert T."/>
        </authorList>
    </citation>
    <scope>NUCLEOTIDE SEQUENCE [LARGE SCALE GENOMIC DNA]</scope>
    <source>
        <strain evidence="7">N</strain>
    </source>
</reference>
<evidence type="ECO:0000256" key="4">
    <source>
        <dbReference type="ARBA" id="ARBA00022741"/>
    </source>
</evidence>
<comment type="similarity">
    <text evidence="6">Belongs to the HepT RNase toxin family.</text>
</comment>
<dbReference type="InterPro" id="IPR051813">
    <property type="entry name" value="HepT_RNase_toxin"/>
</dbReference>
<evidence type="ECO:0008006" key="9">
    <source>
        <dbReference type="Google" id="ProtNLM"/>
    </source>
</evidence>
<organism evidence="7 8">
    <name type="scientific">Sulfurospirillum multivorans</name>
    <name type="common">Dehalospirillum multivorans</name>
    <dbReference type="NCBI Taxonomy" id="66821"/>
    <lineage>
        <taxon>Bacteria</taxon>
        <taxon>Pseudomonadati</taxon>
        <taxon>Campylobacterota</taxon>
        <taxon>Epsilonproteobacteria</taxon>
        <taxon>Campylobacterales</taxon>
        <taxon>Sulfurospirillaceae</taxon>
        <taxon>Sulfurospirillum</taxon>
    </lineage>
</organism>
<protein>
    <recommendedName>
        <fullName evidence="9">Nucleotidyltransferase</fullName>
    </recommendedName>
</protein>
<dbReference type="PANTHER" id="PTHR34139">
    <property type="entry name" value="UPF0331 PROTEIN MJ0127"/>
    <property type="match status" value="1"/>
</dbReference>
<keyword evidence="4" id="KW-0547">Nucleotide-binding</keyword>
<evidence type="ECO:0000256" key="2">
    <source>
        <dbReference type="ARBA" id="ARBA00022649"/>
    </source>
</evidence>
<evidence type="ECO:0000256" key="5">
    <source>
        <dbReference type="ARBA" id="ARBA00022801"/>
    </source>
</evidence>
<keyword evidence="1" id="KW-0597">Phosphoprotein</keyword>
<accession>A0ABX5Z2G2</accession>
<evidence type="ECO:0000256" key="1">
    <source>
        <dbReference type="ARBA" id="ARBA00022553"/>
    </source>
</evidence>
<dbReference type="InterPro" id="IPR008201">
    <property type="entry name" value="HepT-like"/>
</dbReference>
<dbReference type="Pfam" id="PF01934">
    <property type="entry name" value="HepT-like"/>
    <property type="match status" value="1"/>
</dbReference>